<keyword evidence="3" id="KW-1185">Reference proteome</keyword>
<reference evidence="2 3" key="1">
    <citation type="submission" date="2019-03" db="EMBL/GenBank/DDBJ databases">
        <title>First draft genome of Liparis tanakae, snailfish: a comprehensive survey of snailfish specific genes.</title>
        <authorList>
            <person name="Kim W."/>
            <person name="Song I."/>
            <person name="Jeong J.-H."/>
            <person name="Kim D."/>
            <person name="Kim S."/>
            <person name="Ryu S."/>
            <person name="Song J.Y."/>
            <person name="Lee S.K."/>
        </authorList>
    </citation>
    <scope>NUCLEOTIDE SEQUENCE [LARGE SCALE GENOMIC DNA]</scope>
    <source>
        <tissue evidence="2">Muscle</tissue>
    </source>
</reference>
<evidence type="ECO:0000256" key="1">
    <source>
        <dbReference type="SAM" id="MobiDB-lite"/>
    </source>
</evidence>
<feature type="region of interest" description="Disordered" evidence="1">
    <location>
        <begin position="49"/>
        <end position="96"/>
    </location>
</feature>
<sequence length="117" mass="13183">MTAAAEQQVVTGASQREESLHLQALLDRHTRELKLRVQELSEELQAAKEFPRAARGRESALKEEAQRLDQELQSSLKAQRRLKAEREEAQQEAQELRQQVQRLSGALQVSAAEHCGG</sequence>
<dbReference type="OrthoDB" id="6351660at2759"/>
<feature type="compositionally biased region" description="Basic and acidic residues" evidence="1">
    <location>
        <begin position="49"/>
        <end position="70"/>
    </location>
</feature>
<dbReference type="Proteomes" id="UP000314294">
    <property type="component" value="Unassembled WGS sequence"/>
</dbReference>
<evidence type="ECO:0000313" key="2">
    <source>
        <dbReference type="EMBL" id="TNN48422.1"/>
    </source>
</evidence>
<evidence type="ECO:0000313" key="3">
    <source>
        <dbReference type="Proteomes" id="UP000314294"/>
    </source>
</evidence>
<name>A0A4Z2G783_9TELE</name>
<dbReference type="EMBL" id="SRLO01000697">
    <property type="protein sequence ID" value="TNN48422.1"/>
    <property type="molecule type" value="Genomic_DNA"/>
</dbReference>
<gene>
    <name evidence="2" type="primary">cep290_2</name>
    <name evidence="2" type="ORF">EYF80_041348</name>
</gene>
<comment type="caution">
    <text evidence="2">The sequence shown here is derived from an EMBL/GenBank/DDBJ whole genome shotgun (WGS) entry which is preliminary data.</text>
</comment>
<organism evidence="2 3">
    <name type="scientific">Liparis tanakae</name>
    <name type="common">Tanaka's snailfish</name>
    <dbReference type="NCBI Taxonomy" id="230148"/>
    <lineage>
        <taxon>Eukaryota</taxon>
        <taxon>Metazoa</taxon>
        <taxon>Chordata</taxon>
        <taxon>Craniata</taxon>
        <taxon>Vertebrata</taxon>
        <taxon>Euteleostomi</taxon>
        <taxon>Actinopterygii</taxon>
        <taxon>Neopterygii</taxon>
        <taxon>Teleostei</taxon>
        <taxon>Neoteleostei</taxon>
        <taxon>Acanthomorphata</taxon>
        <taxon>Eupercaria</taxon>
        <taxon>Perciformes</taxon>
        <taxon>Cottioidei</taxon>
        <taxon>Cottales</taxon>
        <taxon>Liparidae</taxon>
        <taxon>Liparis</taxon>
    </lineage>
</organism>
<protein>
    <submittedName>
        <fullName evidence="2">Centrosomal protein</fullName>
    </submittedName>
</protein>
<dbReference type="AlphaFoldDB" id="A0A4Z2G783"/>
<accession>A0A4Z2G783</accession>
<proteinExistence type="predicted"/>